<dbReference type="PANTHER" id="PTHR47074">
    <property type="entry name" value="BNAC02G40300D PROTEIN"/>
    <property type="match status" value="1"/>
</dbReference>
<dbReference type="CDD" id="cd06222">
    <property type="entry name" value="RNase_H_like"/>
    <property type="match status" value="1"/>
</dbReference>
<sequence length="248" mass="27181">MSVMESVIVLQSLRETLFQIKQPGDLVLGKCQGPTWKEGAKSLKGAEDLKTIERCWKPPQENWIKINVDGSFIQQSGRGRIGVVARKADGSVCFTSWRILFRSSSALEAEALACVEGLRLATEWAQGNVLMESDCGEVVKLMNSPEEDRSEISFITAEGKALRQLLQQCVVAQMNLRHSLAPFGILSARGLLDLVETELEDHSDDVELSGNYAPEMANDQHGQAATLEAANGRGREGMLEPEKGNEHG</sequence>
<name>A0AAV5G2K0_ELECO</name>
<dbReference type="InterPro" id="IPR044730">
    <property type="entry name" value="RNase_H-like_dom_plant"/>
</dbReference>
<evidence type="ECO:0000313" key="3">
    <source>
        <dbReference type="Proteomes" id="UP001054889"/>
    </source>
</evidence>
<reference evidence="2" key="2">
    <citation type="submission" date="2021-12" db="EMBL/GenBank/DDBJ databases">
        <title>Resequencing data analysis of finger millet.</title>
        <authorList>
            <person name="Hatakeyama M."/>
            <person name="Aluri S."/>
            <person name="Balachadran M.T."/>
            <person name="Sivarajan S.R."/>
            <person name="Poveda L."/>
            <person name="Shimizu-Inatsugi R."/>
            <person name="Schlapbach R."/>
            <person name="Sreeman S.M."/>
            <person name="Shimizu K.K."/>
        </authorList>
    </citation>
    <scope>NUCLEOTIDE SEQUENCE</scope>
</reference>
<dbReference type="Pfam" id="PF13456">
    <property type="entry name" value="RVT_3"/>
    <property type="match status" value="1"/>
</dbReference>
<dbReference type="InterPro" id="IPR052929">
    <property type="entry name" value="RNase_H-like_EbsB-rel"/>
</dbReference>
<dbReference type="SUPFAM" id="SSF53098">
    <property type="entry name" value="Ribonuclease H-like"/>
    <property type="match status" value="1"/>
</dbReference>
<accession>A0AAV5G2K0</accession>
<dbReference type="InterPro" id="IPR002156">
    <property type="entry name" value="RNaseH_domain"/>
</dbReference>
<dbReference type="Gene3D" id="3.30.420.10">
    <property type="entry name" value="Ribonuclease H-like superfamily/Ribonuclease H"/>
    <property type="match status" value="1"/>
</dbReference>
<reference evidence="2" key="1">
    <citation type="journal article" date="2018" name="DNA Res.">
        <title>Multiple hybrid de novo genome assembly of finger millet, an orphan allotetraploid crop.</title>
        <authorList>
            <person name="Hatakeyama M."/>
            <person name="Aluri S."/>
            <person name="Balachadran M.T."/>
            <person name="Sivarajan S.R."/>
            <person name="Patrignani A."/>
            <person name="Gruter S."/>
            <person name="Poveda L."/>
            <person name="Shimizu-Inatsugi R."/>
            <person name="Baeten J."/>
            <person name="Francoijs K.J."/>
            <person name="Nataraja K.N."/>
            <person name="Reddy Y.A.N."/>
            <person name="Phadnis S."/>
            <person name="Ravikumar R.L."/>
            <person name="Schlapbach R."/>
            <person name="Sreeman S.M."/>
            <person name="Shimizu K.K."/>
        </authorList>
    </citation>
    <scope>NUCLEOTIDE SEQUENCE</scope>
</reference>
<dbReference type="InterPro" id="IPR012337">
    <property type="entry name" value="RNaseH-like_sf"/>
</dbReference>
<comment type="caution">
    <text evidence="2">The sequence shown here is derived from an EMBL/GenBank/DDBJ whole genome shotgun (WGS) entry which is preliminary data.</text>
</comment>
<evidence type="ECO:0000313" key="2">
    <source>
        <dbReference type="EMBL" id="GJN41133.1"/>
    </source>
</evidence>
<dbReference type="GO" id="GO:0003676">
    <property type="term" value="F:nucleic acid binding"/>
    <property type="evidence" value="ECO:0007669"/>
    <property type="project" value="InterPro"/>
</dbReference>
<keyword evidence="3" id="KW-1185">Reference proteome</keyword>
<feature type="domain" description="RNase H type-1" evidence="1">
    <location>
        <begin position="67"/>
        <end position="169"/>
    </location>
</feature>
<gene>
    <name evidence="2" type="primary">gn00464</name>
    <name evidence="2" type="ORF">PR202_gn00464</name>
</gene>
<dbReference type="GO" id="GO:0004523">
    <property type="term" value="F:RNA-DNA hybrid ribonuclease activity"/>
    <property type="evidence" value="ECO:0007669"/>
    <property type="project" value="InterPro"/>
</dbReference>
<dbReference type="EMBL" id="BQKI01000216">
    <property type="protein sequence ID" value="GJN41133.1"/>
    <property type="molecule type" value="Genomic_DNA"/>
</dbReference>
<dbReference type="PANTHER" id="PTHR47074:SF73">
    <property type="entry name" value="OS04G0448401 PROTEIN"/>
    <property type="match status" value="1"/>
</dbReference>
<dbReference type="Proteomes" id="UP001054889">
    <property type="component" value="Unassembled WGS sequence"/>
</dbReference>
<protein>
    <recommendedName>
        <fullName evidence="1">RNase H type-1 domain-containing protein</fullName>
    </recommendedName>
</protein>
<dbReference type="AlphaFoldDB" id="A0AAV5G2K0"/>
<organism evidence="2 3">
    <name type="scientific">Eleusine coracana subsp. coracana</name>
    <dbReference type="NCBI Taxonomy" id="191504"/>
    <lineage>
        <taxon>Eukaryota</taxon>
        <taxon>Viridiplantae</taxon>
        <taxon>Streptophyta</taxon>
        <taxon>Embryophyta</taxon>
        <taxon>Tracheophyta</taxon>
        <taxon>Spermatophyta</taxon>
        <taxon>Magnoliopsida</taxon>
        <taxon>Liliopsida</taxon>
        <taxon>Poales</taxon>
        <taxon>Poaceae</taxon>
        <taxon>PACMAD clade</taxon>
        <taxon>Chloridoideae</taxon>
        <taxon>Cynodonteae</taxon>
        <taxon>Eleusininae</taxon>
        <taxon>Eleusine</taxon>
    </lineage>
</organism>
<evidence type="ECO:0000259" key="1">
    <source>
        <dbReference type="Pfam" id="PF13456"/>
    </source>
</evidence>
<proteinExistence type="predicted"/>
<dbReference type="InterPro" id="IPR036397">
    <property type="entry name" value="RNaseH_sf"/>
</dbReference>